<feature type="region of interest" description="Disordered" evidence="1">
    <location>
        <begin position="34"/>
        <end position="114"/>
    </location>
</feature>
<feature type="compositionally biased region" description="Polar residues" evidence="1">
    <location>
        <begin position="62"/>
        <end position="71"/>
    </location>
</feature>
<feature type="compositionally biased region" description="Basic and acidic residues" evidence="1">
    <location>
        <begin position="159"/>
        <end position="170"/>
    </location>
</feature>
<evidence type="ECO:0000256" key="1">
    <source>
        <dbReference type="SAM" id="MobiDB-lite"/>
    </source>
</evidence>
<evidence type="ECO:0000313" key="3">
    <source>
        <dbReference type="Proteomes" id="UP000054107"/>
    </source>
</evidence>
<feature type="compositionally biased region" description="Low complexity" evidence="1">
    <location>
        <begin position="39"/>
        <end position="54"/>
    </location>
</feature>
<evidence type="ECO:0000313" key="2">
    <source>
        <dbReference type="EMBL" id="CEP09587.1"/>
    </source>
</evidence>
<dbReference type="EMBL" id="LN721931">
    <property type="protein sequence ID" value="CEP09587.1"/>
    <property type="molecule type" value="Genomic_DNA"/>
</dbReference>
<keyword evidence="3" id="KW-1185">Reference proteome</keyword>
<dbReference type="STRING" id="35722.A0A0B7MWV8"/>
<feature type="compositionally biased region" description="Basic and acidic residues" evidence="1">
    <location>
        <begin position="72"/>
        <end position="111"/>
    </location>
</feature>
<accession>A0A0B7MWV8</accession>
<dbReference type="OrthoDB" id="2238692at2759"/>
<proteinExistence type="predicted"/>
<dbReference type="Gene3D" id="1.20.120.20">
    <property type="entry name" value="Apolipoprotein"/>
    <property type="match status" value="1"/>
</dbReference>
<name>A0A0B7MWV8_9FUNG</name>
<gene>
    <name evidence="2" type="primary">PARPA_03116.1 scaffold 6726</name>
</gene>
<reference evidence="2 3" key="1">
    <citation type="submission" date="2014-09" db="EMBL/GenBank/DDBJ databases">
        <authorList>
            <person name="Ellenberger Sabrina"/>
        </authorList>
    </citation>
    <scope>NUCLEOTIDE SEQUENCE [LARGE SCALE GENOMIC DNA]</scope>
    <source>
        <strain evidence="2 3">CBS 412.66</strain>
    </source>
</reference>
<feature type="region of interest" description="Disordered" evidence="1">
    <location>
        <begin position="159"/>
        <end position="178"/>
    </location>
</feature>
<dbReference type="AlphaFoldDB" id="A0A0B7MWV8"/>
<dbReference type="SUPFAM" id="SSF58113">
    <property type="entry name" value="Apolipoprotein A-I"/>
    <property type="match status" value="1"/>
</dbReference>
<organism evidence="2 3">
    <name type="scientific">Parasitella parasitica</name>
    <dbReference type="NCBI Taxonomy" id="35722"/>
    <lineage>
        <taxon>Eukaryota</taxon>
        <taxon>Fungi</taxon>
        <taxon>Fungi incertae sedis</taxon>
        <taxon>Mucoromycota</taxon>
        <taxon>Mucoromycotina</taxon>
        <taxon>Mucoromycetes</taxon>
        <taxon>Mucorales</taxon>
        <taxon>Mucorineae</taxon>
        <taxon>Mucoraceae</taxon>
        <taxon>Parasitella</taxon>
    </lineage>
</organism>
<protein>
    <submittedName>
        <fullName evidence="2">Uncharacterized protein</fullName>
    </submittedName>
</protein>
<sequence length="196" mass="21873">MCLEMVPKQPASLEDAFAETSRLGNKWDEVKSKAKDDAQSAYDAASDTASSLSANLKRETNRAASETQSKAEQLKRNASDRFEKEKGRVGSDLKDLHKEVSASADQWKRQTEQTAKSWYQKGTDQVKTSFENVKTAADKDLRWAEDKVSEGISTAKEEVDRLFGKQDPKGQLRHTRANTKLKPAEVVVESCDGKDM</sequence>
<dbReference type="Proteomes" id="UP000054107">
    <property type="component" value="Unassembled WGS sequence"/>
</dbReference>